<dbReference type="InterPro" id="IPR023606">
    <property type="entry name" value="CoA-Trfase_III_dom_1_sf"/>
</dbReference>
<protein>
    <submittedName>
        <fullName evidence="3">CoA transferase</fullName>
    </submittedName>
</protein>
<evidence type="ECO:0000313" key="3">
    <source>
        <dbReference type="EMBL" id="AWB35482.1"/>
    </source>
</evidence>
<sequence length="388" mass="42155">MYDPTLEGPLADIRVLDLSRLVAGNMLSACLADFGADVIKVERPGHGDDLRNWREAGHDIYWKVYGRNKRSVALDLKAGEDLQALKDLVKHTQILVENFVPGALEKMGLGPDVLHAINPALVIVRISGWGQTGPMSQHPGFGTLVEGMSGFAELNGFPDKPPALPPLALADMIAGMQGAAGTLTALRVAERTGRGQVVDLSLFEPIFSTIASQATKYMATGELTSRTGNESSHTAPRNLYRCSDGKFVSMSGSMQVMAMRIFDTIGRPELKTDPKFADNDARVQNRAELDGIIGSFIGQRTQDENLAIFEAAQVTVGPVLTVADLLDHPYSTGREVIVTLPDDALGRVAMHNISPRLDQTPGRFRRPAPRLGEHTQEVLDELRDRPSE</sequence>
<keyword evidence="4" id="KW-1185">Reference proteome</keyword>
<dbReference type="InterPro" id="IPR044855">
    <property type="entry name" value="CoA-Trfase_III_dom3_sf"/>
</dbReference>
<keyword evidence="1 3" id="KW-0808">Transferase</keyword>
<proteinExistence type="predicted"/>
<dbReference type="Pfam" id="PF02515">
    <property type="entry name" value="CoA_transf_3"/>
    <property type="match status" value="1"/>
</dbReference>
<reference evidence="3 4" key="1">
    <citation type="submission" date="2018-04" db="EMBL/GenBank/DDBJ databases">
        <title>Bordetella sp. HZ20 isolated from seawater.</title>
        <authorList>
            <person name="Sun C."/>
        </authorList>
    </citation>
    <scope>NUCLEOTIDE SEQUENCE [LARGE SCALE GENOMIC DNA]</scope>
    <source>
        <strain evidence="3 4">HZ20</strain>
    </source>
</reference>
<dbReference type="InterPro" id="IPR050483">
    <property type="entry name" value="CoA-transferase_III_domain"/>
</dbReference>
<dbReference type="OrthoDB" id="5294844at2"/>
<dbReference type="PANTHER" id="PTHR48207:SF3">
    <property type="entry name" value="SUCCINATE--HYDROXYMETHYLGLUTARATE COA-TRANSFERASE"/>
    <property type="match status" value="1"/>
</dbReference>
<organism evidence="3 4">
    <name type="scientific">Orrella marina</name>
    <dbReference type="NCBI Taxonomy" id="2163011"/>
    <lineage>
        <taxon>Bacteria</taxon>
        <taxon>Pseudomonadati</taxon>
        <taxon>Pseudomonadota</taxon>
        <taxon>Betaproteobacteria</taxon>
        <taxon>Burkholderiales</taxon>
        <taxon>Alcaligenaceae</taxon>
        <taxon>Orrella</taxon>
    </lineage>
</organism>
<gene>
    <name evidence="3" type="ORF">DBV39_18985</name>
</gene>
<dbReference type="Proteomes" id="UP000244571">
    <property type="component" value="Chromosome"/>
</dbReference>
<dbReference type="Gene3D" id="3.30.1540.10">
    <property type="entry name" value="formyl-coa transferase, domain 3"/>
    <property type="match status" value="1"/>
</dbReference>
<feature type="compositionally biased region" description="Basic and acidic residues" evidence="2">
    <location>
        <begin position="371"/>
        <end position="388"/>
    </location>
</feature>
<dbReference type="EMBL" id="CP028901">
    <property type="protein sequence ID" value="AWB35482.1"/>
    <property type="molecule type" value="Genomic_DNA"/>
</dbReference>
<name>A0A2R4XNU7_9BURK</name>
<dbReference type="GO" id="GO:0008410">
    <property type="term" value="F:CoA-transferase activity"/>
    <property type="evidence" value="ECO:0007669"/>
    <property type="project" value="TreeGrafter"/>
</dbReference>
<dbReference type="SUPFAM" id="SSF89796">
    <property type="entry name" value="CoA-transferase family III (CaiB/BaiF)"/>
    <property type="match status" value="1"/>
</dbReference>
<dbReference type="AlphaFoldDB" id="A0A2R4XNU7"/>
<dbReference type="KEGG" id="boz:DBV39_18985"/>
<evidence type="ECO:0000313" key="4">
    <source>
        <dbReference type="Proteomes" id="UP000244571"/>
    </source>
</evidence>
<accession>A0A2R4XNU7</accession>
<dbReference type="PANTHER" id="PTHR48207">
    <property type="entry name" value="SUCCINATE--HYDROXYMETHYLGLUTARATE COA-TRANSFERASE"/>
    <property type="match status" value="1"/>
</dbReference>
<feature type="region of interest" description="Disordered" evidence="2">
    <location>
        <begin position="356"/>
        <end position="388"/>
    </location>
</feature>
<dbReference type="InterPro" id="IPR003673">
    <property type="entry name" value="CoA-Trfase_fam_III"/>
</dbReference>
<evidence type="ECO:0000256" key="2">
    <source>
        <dbReference type="SAM" id="MobiDB-lite"/>
    </source>
</evidence>
<evidence type="ECO:0000256" key="1">
    <source>
        <dbReference type="ARBA" id="ARBA00022679"/>
    </source>
</evidence>
<dbReference type="Gene3D" id="3.40.50.10540">
    <property type="entry name" value="Crotonobetainyl-coa:carnitine coa-transferase, domain 1"/>
    <property type="match status" value="1"/>
</dbReference>